<feature type="domain" description="Fucosyltransferase C-terminal" evidence="16">
    <location>
        <begin position="1124"/>
        <end position="1306"/>
    </location>
</feature>
<evidence type="ECO:0000256" key="11">
    <source>
        <dbReference type="ARBA" id="ARBA00023136"/>
    </source>
</evidence>
<comment type="caution">
    <text evidence="18">The sequence shown here is derived from an EMBL/GenBank/DDBJ whole genome shotgun (WGS) entry which is preliminary data.</text>
</comment>
<evidence type="ECO:0000313" key="18">
    <source>
        <dbReference type="EMBL" id="KAK4005957.1"/>
    </source>
</evidence>
<evidence type="ECO:0000256" key="7">
    <source>
        <dbReference type="ARBA" id="ARBA00022692"/>
    </source>
</evidence>
<keyword evidence="7 13" id="KW-0812">Transmembrane</keyword>
<comment type="subcellular location">
    <subcellularLocation>
        <location evidence="1 13">Golgi apparatus</location>
        <location evidence="1 13">Golgi stack membrane</location>
        <topology evidence="1 13">Single-pass type II membrane protein</topology>
    </subcellularLocation>
</comment>
<keyword evidence="8" id="KW-0735">Signal-anchor</keyword>
<feature type="domain" description="Fucosyltransferase N-terminal" evidence="17">
    <location>
        <begin position="979"/>
        <end position="1094"/>
    </location>
</feature>
<feature type="chain" id="PRO_5047324039" description="Fucosyltransferase" evidence="15">
    <location>
        <begin position="23"/>
        <end position="1324"/>
    </location>
</feature>
<evidence type="ECO:0000256" key="8">
    <source>
        <dbReference type="ARBA" id="ARBA00022968"/>
    </source>
</evidence>
<evidence type="ECO:0000256" key="4">
    <source>
        <dbReference type="ARBA" id="ARBA00008919"/>
    </source>
</evidence>
<feature type="coiled-coil region" evidence="14">
    <location>
        <begin position="522"/>
        <end position="549"/>
    </location>
</feature>
<feature type="signal peptide" evidence="15">
    <location>
        <begin position="1"/>
        <end position="22"/>
    </location>
</feature>
<evidence type="ECO:0000256" key="1">
    <source>
        <dbReference type="ARBA" id="ARBA00004447"/>
    </source>
</evidence>
<accession>A0ABQ9YZ74</accession>
<evidence type="ECO:0000256" key="13">
    <source>
        <dbReference type="RuleBase" id="RU003832"/>
    </source>
</evidence>
<organism evidence="18 19">
    <name type="scientific">Daphnia magna</name>
    <dbReference type="NCBI Taxonomy" id="35525"/>
    <lineage>
        <taxon>Eukaryota</taxon>
        <taxon>Metazoa</taxon>
        <taxon>Ecdysozoa</taxon>
        <taxon>Arthropoda</taxon>
        <taxon>Crustacea</taxon>
        <taxon>Branchiopoda</taxon>
        <taxon>Diplostraca</taxon>
        <taxon>Cladocera</taxon>
        <taxon>Anomopoda</taxon>
        <taxon>Daphniidae</taxon>
        <taxon>Daphnia</taxon>
    </lineage>
</organism>
<evidence type="ECO:0000313" key="19">
    <source>
        <dbReference type="Proteomes" id="UP001234178"/>
    </source>
</evidence>
<name>A0ABQ9YZ74_9CRUS</name>
<comment type="similarity">
    <text evidence="4 13">Belongs to the glycosyltransferase 10 family.</text>
</comment>
<keyword evidence="14" id="KW-0175">Coiled coil</keyword>
<keyword evidence="9 13" id="KW-1133">Transmembrane helix</keyword>
<evidence type="ECO:0000259" key="17">
    <source>
        <dbReference type="Pfam" id="PF17039"/>
    </source>
</evidence>
<comment type="similarity">
    <text evidence="3">Belongs to the glycosyltransferase 31 family.</text>
</comment>
<dbReference type="InterPro" id="IPR031481">
    <property type="entry name" value="Glyco_tran_10_N"/>
</dbReference>
<evidence type="ECO:0000256" key="9">
    <source>
        <dbReference type="ARBA" id="ARBA00022989"/>
    </source>
</evidence>
<evidence type="ECO:0000256" key="3">
    <source>
        <dbReference type="ARBA" id="ARBA00008661"/>
    </source>
</evidence>
<dbReference type="InterPro" id="IPR055270">
    <property type="entry name" value="Glyco_tran_10_C"/>
</dbReference>
<comment type="pathway">
    <text evidence="2">Protein modification; protein glycosylation.</text>
</comment>
<evidence type="ECO:0000256" key="6">
    <source>
        <dbReference type="ARBA" id="ARBA00022679"/>
    </source>
</evidence>
<keyword evidence="5 13" id="KW-0328">Glycosyltransferase</keyword>
<dbReference type="PANTHER" id="PTHR48438:SF1">
    <property type="entry name" value="ALPHA-(1,3)-FUCOSYLTRANSFERASE C-RELATED"/>
    <property type="match status" value="1"/>
</dbReference>
<dbReference type="EMBL" id="JAOYFB010000002">
    <property type="protein sequence ID" value="KAK4005957.1"/>
    <property type="molecule type" value="Genomic_DNA"/>
</dbReference>
<protein>
    <recommendedName>
        <fullName evidence="13">Fucosyltransferase</fullName>
        <ecNumber evidence="13">2.4.1.-</ecNumber>
    </recommendedName>
</protein>
<evidence type="ECO:0000256" key="2">
    <source>
        <dbReference type="ARBA" id="ARBA00004922"/>
    </source>
</evidence>
<evidence type="ECO:0000256" key="14">
    <source>
        <dbReference type="SAM" id="Coils"/>
    </source>
</evidence>
<keyword evidence="15" id="KW-0732">Signal</keyword>
<dbReference type="SUPFAM" id="SSF53756">
    <property type="entry name" value="UDP-Glycosyltransferase/glycogen phosphorylase"/>
    <property type="match status" value="1"/>
</dbReference>
<reference evidence="18 19" key="1">
    <citation type="journal article" date="2023" name="Nucleic Acids Res.">
        <title>The hologenome of Daphnia magna reveals possible DNA methylation and microbiome-mediated evolution of the host genome.</title>
        <authorList>
            <person name="Chaturvedi A."/>
            <person name="Li X."/>
            <person name="Dhandapani V."/>
            <person name="Marshall H."/>
            <person name="Kissane S."/>
            <person name="Cuenca-Cambronero M."/>
            <person name="Asole G."/>
            <person name="Calvet F."/>
            <person name="Ruiz-Romero M."/>
            <person name="Marangio P."/>
            <person name="Guigo R."/>
            <person name="Rago D."/>
            <person name="Mirbahai L."/>
            <person name="Eastwood N."/>
            <person name="Colbourne J.K."/>
            <person name="Zhou J."/>
            <person name="Mallon E."/>
            <person name="Orsini L."/>
        </authorList>
    </citation>
    <scope>NUCLEOTIDE SEQUENCE [LARGE SCALE GENOMIC DNA]</scope>
    <source>
        <strain evidence="18">LRV0_1</strain>
    </source>
</reference>
<dbReference type="Pfam" id="PF17039">
    <property type="entry name" value="Glyco_tran_10_N"/>
    <property type="match status" value="1"/>
</dbReference>
<feature type="transmembrane region" description="Helical" evidence="13">
    <location>
        <begin position="942"/>
        <end position="961"/>
    </location>
</feature>
<dbReference type="InterPro" id="IPR001503">
    <property type="entry name" value="Glyco_trans_10"/>
</dbReference>
<dbReference type="InterPro" id="IPR038577">
    <property type="entry name" value="GT10-like_C_sf"/>
</dbReference>
<keyword evidence="6 13" id="KW-0808">Transferase</keyword>
<dbReference type="InterPro" id="IPR002659">
    <property type="entry name" value="Glyco_trans_31"/>
</dbReference>
<dbReference type="Proteomes" id="UP001234178">
    <property type="component" value="Unassembled WGS sequence"/>
</dbReference>
<evidence type="ECO:0000256" key="10">
    <source>
        <dbReference type="ARBA" id="ARBA00023034"/>
    </source>
</evidence>
<keyword evidence="19" id="KW-1185">Reference proteome</keyword>
<dbReference type="Pfam" id="PF00852">
    <property type="entry name" value="Glyco_transf_10"/>
    <property type="match status" value="1"/>
</dbReference>
<evidence type="ECO:0000259" key="16">
    <source>
        <dbReference type="Pfam" id="PF00852"/>
    </source>
</evidence>
<gene>
    <name evidence="18" type="ORF">OUZ56_011082</name>
</gene>
<evidence type="ECO:0000256" key="12">
    <source>
        <dbReference type="ARBA" id="ARBA00023180"/>
    </source>
</evidence>
<evidence type="ECO:0000256" key="5">
    <source>
        <dbReference type="ARBA" id="ARBA00022676"/>
    </source>
</evidence>
<keyword evidence="10 13" id="KW-0333">Golgi apparatus</keyword>
<keyword evidence="12" id="KW-0325">Glycoprotein</keyword>
<evidence type="ECO:0000256" key="15">
    <source>
        <dbReference type="SAM" id="SignalP"/>
    </source>
</evidence>
<dbReference type="EC" id="2.4.1.-" evidence="13"/>
<proteinExistence type="inferred from homology"/>
<keyword evidence="11 13" id="KW-0472">Membrane</keyword>
<dbReference type="Gene3D" id="3.40.50.11660">
    <property type="entry name" value="Glycosyl transferase family 10, C-terminal domain"/>
    <property type="match status" value="1"/>
</dbReference>
<dbReference type="PANTHER" id="PTHR48438">
    <property type="entry name" value="ALPHA-(1,3)-FUCOSYLTRANSFERASE C-RELATED"/>
    <property type="match status" value="1"/>
</dbReference>
<dbReference type="Pfam" id="PF01762">
    <property type="entry name" value="Galactosyl_T"/>
    <property type="match status" value="1"/>
</dbReference>
<sequence>MPFDFATKSILILLLFLAVSNSQQNETLDLEQILTEQNNLLFNISRCISYRYVPCELEHASDFVLFEESEEYFLIFEKKCISYRYIPCQDGWNALTMVYENEKDFLQRENARTSQKSWQCQTEQIREKNESGVLLKRLDEENKYLELNLTQCVNEGRNQVSQFESEIASCHISNQSLQENMVISETKKNTLKSGLDWCISDGENQTSASGAEMQKCHQINLFLSEANSTCNSEKMKTQSNYSRCTSEGKNESMQFEIDFKNCQDQRDSISLRFSNCESEIKEKELNLIKCQSKMKNKTSFYETELENCQNLSNSSDAQLLSCETKHTKMESNLTECLKEGLKTTLRFQDEIENYQALNNSLSEKIHNCQTEKNYILSNVAKCSNEVLNRSLVLESQVDQLQANNTVLNEKILLCNAELARATSNFTKCLNDQNTTTLWFQTEMKRCQDARRSVDVQIVACETEKKQLEVNLTRCLIETENDTVEWFSTEGKKFELLTGAHNETAFACSVKKQKMESNLTEFLMEFHSKIKALEEEIRKYQSLNYSLSEQIVTCHKEKAELATQTNSCLLEASNITKLLEAAINQYQTMSVELNANAASCNTEKTTIMSKLMTCLSEQQKRTTLSPIEQWNREKNLLVDYMASWWFKTSFPIVYNPPSYDSINVYVRYNTVRLELFPLTEAEKLKPEYGAVINDVLSFEYNLDIPSCSFPPSIRSIFIAVITQAENFERRHEIRYTFASYIRAVAQRTPPILIDFGFFMGQPESSSTQTRVEEESYTFSDIVQINMDDSNRNSPLKMAAVLNWVNRNCAKVDLVFKMEEEAKITIFSMANFVRTTYTSTNSMFGKPGNTIPVREGYMSTTVQQHPWDNYPDYFDGSTYYILHGTTILPLLAAMQTTPFFHLEDVFVTGICRSYQCPYSAKRFPSFGISETLPAMFTTVKSKKVLLALSVINGSLILLLFILLDDIYSKVSYRTNELVNRKNKTILIWNSPHIVDTFSFGYGHEPFIEHQCPVSDCIVFDNSSSLPLEEYDAILIHVHELWMTHMPTFSRNKRQRFVFLTQESPNSMTNLDVTTMGNVFNWTMSYKFNSDIQMLYGRIHPRSTAPKTRDETRQRIRETQSAKNYAANKTGQVAWMVSHCNTPGQRETYVTQLRKFIPVHVYGACGNFRCPHSKMSKYISDPQCYAMLESKYKFYLSFENSICKDYVTEKFFEAMNRRLIPIVYGGANYSQIAPVHSYINALEYSPEELANYLKILDANDTLYNEFFWWKDHYEVESGVHQMSRHGFCDLCKKLHHDEGVIKSYTELESDWLPSTQCKRISRDILFG</sequence>